<dbReference type="Pfam" id="PF05116">
    <property type="entry name" value="S6PP"/>
    <property type="match status" value="1"/>
</dbReference>
<dbReference type="Gene3D" id="3.90.1070.10">
    <property type="match status" value="1"/>
</dbReference>
<dbReference type="RefSeq" id="WP_171187594.1">
    <property type="nucleotide sequence ID" value="NZ_WTPX01000081.1"/>
</dbReference>
<dbReference type="PANTHER" id="PTHR46521">
    <property type="entry name" value="SUCROSE-PHOSPHATASE 2-RELATED"/>
    <property type="match status" value="1"/>
</dbReference>
<evidence type="ECO:0000313" key="3">
    <source>
        <dbReference type="EMBL" id="NNJ26494.1"/>
    </source>
</evidence>
<evidence type="ECO:0000313" key="4">
    <source>
        <dbReference type="Proteomes" id="UP000609651"/>
    </source>
</evidence>
<dbReference type="EMBL" id="WTPX01000081">
    <property type="protein sequence ID" value="NNJ26494.1"/>
    <property type="molecule type" value="Genomic_DNA"/>
</dbReference>
<dbReference type="SUPFAM" id="SSF56784">
    <property type="entry name" value="HAD-like"/>
    <property type="match status" value="1"/>
</dbReference>
<protein>
    <submittedName>
        <fullName evidence="3">Mannosylfructose-phosphate phosphatase</fullName>
        <ecNumber evidence="3">3.1.3.79</ecNumber>
    </submittedName>
</protein>
<reference evidence="3 4" key="1">
    <citation type="journal article" date="2020" name="Syst. Appl. Microbiol.">
        <title>Alienimonas chondri sp. nov., a novel planctomycete isolated from the biofilm of the red alga Chondrus crispus.</title>
        <authorList>
            <person name="Vitorino I."/>
            <person name="Albuquerque L."/>
            <person name="Wiegand S."/>
            <person name="Kallscheuer N."/>
            <person name="da Costa M.S."/>
            <person name="Lobo-da-Cunha A."/>
            <person name="Jogler C."/>
            <person name="Lage O.M."/>
        </authorList>
    </citation>
    <scope>NUCLEOTIDE SEQUENCE [LARGE SCALE GENOMIC DNA]</scope>
    <source>
        <strain evidence="3 4">LzC2</strain>
    </source>
</reference>
<feature type="domain" description="Sucrose phosphatase-like" evidence="2">
    <location>
        <begin position="17"/>
        <end position="264"/>
    </location>
</feature>
<dbReference type="Gene3D" id="3.40.50.1000">
    <property type="entry name" value="HAD superfamily/HAD-like"/>
    <property type="match status" value="1"/>
</dbReference>
<dbReference type="InterPro" id="IPR036412">
    <property type="entry name" value="HAD-like_sf"/>
</dbReference>
<dbReference type="GO" id="GO:0016787">
    <property type="term" value="F:hydrolase activity"/>
    <property type="evidence" value="ECO:0007669"/>
    <property type="project" value="UniProtKB-KW"/>
</dbReference>
<dbReference type="PANTHER" id="PTHR46521:SF4">
    <property type="entry name" value="SUCROSE-PHOSPHATASE 2-RELATED"/>
    <property type="match status" value="1"/>
</dbReference>
<comment type="caution">
    <text evidence="3">The sequence shown here is derived from an EMBL/GenBank/DDBJ whole genome shotgun (WGS) entry which is preliminary data.</text>
</comment>
<dbReference type="EC" id="3.1.3.79" evidence="3"/>
<dbReference type="SFLD" id="SFLDS00003">
    <property type="entry name" value="Haloacid_Dehalogenase"/>
    <property type="match status" value="1"/>
</dbReference>
<gene>
    <name evidence="3" type="primary">mfppA</name>
    <name evidence="3" type="ORF">LzC2_25820</name>
</gene>
<evidence type="ECO:0000259" key="2">
    <source>
        <dbReference type="Pfam" id="PF05116"/>
    </source>
</evidence>
<organism evidence="3 4">
    <name type="scientific">Alienimonas chondri</name>
    <dbReference type="NCBI Taxonomy" id="2681879"/>
    <lineage>
        <taxon>Bacteria</taxon>
        <taxon>Pseudomonadati</taxon>
        <taxon>Planctomycetota</taxon>
        <taxon>Planctomycetia</taxon>
        <taxon>Planctomycetales</taxon>
        <taxon>Planctomycetaceae</taxon>
        <taxon>Alienimonas</taxon>
    </lineage>
</organism>
<dbReference type="SFLD" id="SFLDG01140">
    <property type="entry name" value="C2.B:_Phosphomannomutase_and_P"/>
    <property type="match status" value="1"/>
</dbReference>
<dbReference type="InterPro" id="IPR006379">
    <property type="entry name" value="HAD-SF_hydro_IIB"/>
</dbReference>
<dbReference type="Proteomes" id="UP000609651">
    <property type="component" value="Unassembled WGS sequence"/>
</dbReference>
<dbReference type="InterPro" id="IPR006380">
    <property type="entry name" value="SPP-like_dom"/>
</dbReference>
<keyword evidence="4" id="KW-1185">Reference proteome</keyword>
<keyword evidence="1 3" id="KW-0378">Hydrolase</keyword>
<dbReference type="InterPro" id="IPR051518">
    <property type="entry name" value="Sucrose_Phosphatase"/>
</dbReference>
<proteinExistence type="predicted"/>
<name>A0ABX1VFI1_9PLAN</name>
<dbReference type="SFLD" id="SFLDG01141">
    <property type="entry name" value="C2.B.1:_Sucrose_Phosphatase_Li"/>
    <property type="match status" value="1"/>
</dbReference>
<accession>A0ABX1VFI1</accession>
<evidence type="ECO:0000256" key="1">
    <source>
        <dbReference type="ARBA" id="ARBA00022801"/>
    </source>
</evidence>
<dbReference type="NCBIfam" id="TIGR01484">
    <property type="entry name" value="HAD-SF-IIB"/>
    <property type="match status" value="1"/>
</dbReference>
<dbReference type="InterPro" id="IPR023214">
    <property type="entry name" value="HAD_sf"/>
</dbReference>
<sequence length="269" mass="29021">MSGDSIASPAASPRFEWLLISDVDGTLLGPKYADAASPDAAALHNFAAFYEERRERAELGLVLSSGRFAASVLESVAATDLPTPDAVIGGVGTEIFIRDHLGEFPEPLADWPATFENWDAEAVRYALATVPRLIVQPEEFQSDYKASYYFRRATEADLAGIARRLEDAGVAARVVYSSSRDLDVLPVAADKGNAAAFLSKWFGVPPERTIVSGDSGNDAAMFRDAFRGVVVGNALPELKNFEHPHLYQAEGVAAAGVIEGIRYWTDRPA</sequence>